<dbReference type="EMBL" id="BMKI01000014">
    <property type="protein sequence ID" value="GGD02791.1"/>
    <property type="molecule type" value="Genomic_DNA"/>
</dbReference>
<keyword evidence="3" id="KW-1185">Reference proteome</keyword>
<evidence type="ECO:0000313" key="2">
    <source>
        <dbReference type="EMBL" id="GGD02791.1"/>
    </source>
</evidence>
<reference evidence="3" key="1">
    <citation type="journal article" date="2019" name="Int. J. Syst. Evol. Microbiol.">
        <title>The Global Catalogue of Microorganisms (GCM) 10K type strain sequencing project: providing services to taxonomists for standard genome sequencing and annotation.</title>
        <authorList>
            <consortium name="The Broad Institute Genomics Platform"/>
            <consortium name="The Broad Institute Genome Sequencing Center for Infectious Disease"/>
            <person name="Wu L."/>
            <person name="Ma J."/>
        </authorList>
    </citation>
    <scope>NUCLEOTIDE SEQUENCE [LARGE SCALE GENOMIC DNA]</scope>
    <source>
        <strain evidence="3">CGMCC 1.15942</strain>
    </source>
</reference>
<dbReference type="RefSeq" id="WP_088271881.1">
    <property type="nucleotide sequence ID" value="NZ_BMKI01000014.1"/>
</dbReference>
<feature type="domain" description="HEPN AbiU2-like" evidence="1">
    <location>
        <begin position="20"/>
        <end position="198"/>
    </location>
</feature>
<protein>
    <recommendedName>
        <fullName evidence="1">HEPN AbiU2-like domain-containing protein</fullName>
    </recommendedName>
</protein>
<organism evidence="2 3">
    <name type="scientific">Enterococcus wangshanyuanii</name>
    <dbReference type="NCBI Taxonomy" id="2005703"/>
    <lineage>
        <taxon>Bacteria</taxon>
        <taxon>Bacillati</taxon>
        <taxon>Bacillota</taxon>
        <taxon>Bacilli</taxon>
        <taxon>Lactobacillales</taxon>
        <taxon>Enterococcaceae</taxon>
        <taxon>Enterococcus</taxon>
    </lineage>
</organism>
<name>A0ABQ1PSW2_9ENTE</name>
<proteinExistence type="predicted"/>
<comment type="caution">
    <text evidence="2">The sequence shown here is derived from an EMBL/GenBank/DDBJ whole genome shotgun (WGS) entry which is preliminary data.</text>
</comment>
<evidence type="ECO:0000259" key="1">
    <source>
        <dbReference type="Pfam" id="PF18734"/>
    </source>
</evidence>
<evidence type="ECO:0000313" key="3">
    <source>
        <dbReference type="Proteomes" id="UP000630615"/>
    </source>
</evidence>
<dbReference type="InterPro" id="IPR040704">
    <property type="entry name" value="HEPN_AbiU2"/>
</dbReference>
<accession>A0ABQ1PSW2</accession>
<dbReference type="Proteomes" id="UP000630615">
    <property type="component" value="Unassembled WGS sequence"/>
</dbReference>
<gene>
    <name evidence="2" type="ORF">GCM10011573_35350</name>
</gene>
<sequence length="220" mass="25886">MNQKNQLEKLERSIKWIFKQILGTKKTYAAILAVSEVTKKNNALSEYGDYFAYTQNVMVGDVLLQLSKFFVDNKDSHSVPKIIRISNDLFTEDYYKKTGYNQHTTYEKLKSELVQMEEELDSLEKPISHLKKIRNRDLAHLDKRISNEESRENLIQSNPIYLSDVLYLFDFAFKSLSTIRGTLFNISFNFQEPSYIYELEKIAELIEKEKSIKKDQKEVI</sequence>
<dbReference type="Pfam" id="PF18734">
    <property type="entry name" value="HEPN_AbiU2"/>
    <property type="match status" value="1"/>
</dbReference>